<accession>A0A6A5S0J2</accession>
<dbReference type="Pfam" id="PF20150">
    <property type="entry name" value="2EXR"/>
    <property type="match status" value="1"/>
</dbReference>
<evidence type="ECO:0000313" key="3">
    <source>
        <dbReference type="Proteomes" id="UP000800082"/>
    </source>
</evidence>
<protein>
    <recommendedName>
        <fullName evidence="1">2EXR domain-containing protein</fullName>
    </recommendedName>
</protein>
<keyword evidence="3" id="KW-1185">Reference proteome</keyword>
<feature type="domain" description="2EXR" evidence="1">
    <location>
        <begin position="56"/>
        <end position="117"/>
    </location>
</feature>
<dbReference type="RefSeq" id="XP_033452254.1">
    <property type="nucleotide sequence ID" value="XM_033591175.1"/>
</dbReference>
<dbReference type="GeneID" id="54348843"/>
<dbReference type="AlphaFoldDB" id="A0A6A5S0J2"/>
<organism evidence="2 3">
    <name type="scientific">Didymella exigua CBS 183.55</name>
    <dbReference type="NCBI Taxonomy" id="1150837"/>
    <lineage>
        <taxon>Eukaryota</taxon>
        <taxon>Fungi</taxon>
        <taxon>Dikarya</taxon>
        <taxon>Ascomycota</taxon>
        <taxon>Pezizomycotina</taxon>
        <taxon>Dothideomycetes</taxon>
        <taxon>Pleosporomycetidae</taxon>
        <taxon>Pleosporales</taxon>
        <taxon>Pleosporineae</taxon>
        <taxon>Didymellaceae</taxon>
        <taxon>Didymella</taxon>
    </lineage>
</organism>
<dbReference type="InterPro" id="IPR045518">
    <property type="entry name" value="2EXR"/>
</dbReference>
<name>A0A6A5S0J2_9PLEO</name>
<dbReference type="Proteomes" id="UP000800082">
    <property type="component" value="Unassembled WGS sequence"/>
</dbReference>
<gene>
    <name evidence="2" type="ORF">M421DRAFT_416734</name>
</gene>
<evidence type="ECO:0000313" key="2">
    <source>
        <dbReference type="EMBL" id="KAF1932006.1"/>
    </source>
</evidence>
<dbReference type="PANTHER" id="PTHR38790">
    <property type="entry name" value="2EXR DOMAIN-CONTAINING PROTEIN-RELATED"/>
    <property type="match status" value="1"/>
</dbReference>
<evidence type="ECO:0000259" key="1">
    <source>
        <dbReference type="Pfam" id="PF20150"/>
    </source>
</evidence>
<sequence length="210" mass="23759">MLTANSFKRRKLAHTTFTKSEQALRLLPDGLLDATPRTEHCVSISIRNSRESPLLRLPAELRIKIWAYLLAYRHVLKQFPSRWRPGSGSSASTIRLDILRVCRQTYTETALLPFTLNSFTFITPCDMKATIDCSRLGHRNAIRKIALWCSCRGVRCHVSNYPLVLLPGLESVLVICRQMADPGRDPLNQAIIAEHIRALTCKRGISVSFT</sequence>
<dbReference type="OrthoDB" id="5413827at2759"/>
<proteinExistence type="predicted"/>
<dbReference type="EMBL" id="ML978959">
    <property type="protein sequence ID" value="KAF1932006.1"/>
    <property type="molecule type" value="Genomic_DNA"/>
</dbReference>
<reference evidence="2" key="1">
    <citation type="journal article" date="2020" name="Stud. Mycol.">
        <title>101 Dothideomycetes genomes: a test case for predicting lifestyles and emergence of pathogens.</title>
        <authorList>
            <person name="Haridas S."/>
            <person name="Albert R."/>
            <person name="Binder M."/>
            <person name="Bloem J."/>
            <person name="Labutti K."/>
            <person name="Salamov A."/>
            <person name="Andreopoulos B."/>
            <person name="Baker S."/>
            <person name="Barry K."/>
            <person name="Bills G."/>
            <person name="Bluhm B."/>
            <person name="Cannon C."/>
            <person name="Castanera R."/>
            <person name="Culley D."/>
            <person name="Daum C."/>
            <person name="Ezra D."/>
            <person name="Gonzalez J."/>
            <person name="Henrissat B."/>
            <person name="Kuo A."/>
            <person name="Liang C."/>
            <person name="Lipzen A."/>
            <person name="Lutzoni F."/>
            <person name="Magnuson J."/>
            <person name="Mondo S."/>
            <person name="Nolan M."/>
            <person name="Ohm R."/>
            <person name="Pangilinan J."/>
            <person name="Park H.-J."/>
            <person name="Ramirez L."/>
            <person name="Alfaro M."/>
            <person name="Sun H."/>
            <person name="Tritt A."/>
            <person name="Yoshinaga Y."/>
            <person name="Zwiers L.-H."/>
            <person name="Turgeon B."/>
            <person name="Goodwin S."/>
            <person name="Spatafora J."/>
            <person name="Crous P."/>
            <person name="Grigoriev I."/>
        </authorList>
    </citation>
    <scope>NUCLEOTIDE SEQUENCE</scope>
    <source>
        <strain evidence="2">CBS 183.55</strain>
    </source>
</reference>
<dbReference type="PANTHER" id="PTHR38790:SF4">
    <property type="entry name" value="2EXR DOMAIN-CONTAINING PROTEIN"/>
    <property type="match status" value="1"/>
</dbReference>